<evidence type="ECO:0000313" key="7">
    <source>
        <dbReference type="Proteomes" id="UP000281468"/>
    </source>
</evidence>
<sequence length="528" mass="56617">MDKESGSGRGIFEKMMQRPPGFRRTAAEFWALTFPTITMPETTSTSFLPLSIAIDQPGKRGKSDCCGHNTAIMVRNIVMFSGSSHPALTETICTQLGIPPSNIHLAKFSVGETRVEVGESVRGKDVFIVQSGGGNVNDHLMELLITISACKTASAKRVTAVLPLFPYSRQSDLPYNKVGAPLARQPTSMADGVSKYTFESRPGTPAPGGQESAGLTRNGSQHLHKRLNGLSVGSNGNSGSRPYQPKRKDTLDSIQSDVSAPSTTGSYFEDNPAAASTTSIPTSAGAHPSSAANQPPIDFKPQRGYKQWVAQAGTLVADLLTCAGADHIITMDLHDPQYQGFFDIPVDNLYGRHLLKRYIQHQIMPKYGGPDGCVIVSPDAGGAKRATNIADALGVDFALIHKERRPTAVHDRQNATMLLVGSAQNRTAILIDDLADTSNTITRAAKLLKKEGAHTVLALVTHGVFSGDAVERINASCLDKVIATNSVPQDEHVLGCPKLEVLEVGTVFAEAIRRVHHGESISVLFQYD</sequence>
<dbReference type="InterPro" id="IPR000836">
    <property type="entry name" value="PRTase_dom"/>
</dbReference>
<feature type="compositionally biased region" description="Low complexity" evidence="4">
    <location>
        <begin position="273"/>
        <end position="286"/>
    </location>
</feature>
<evidence type="ECO:0000256" key="4">
    <source>
        <dbReference type="SAM" id="MobiDB-lite"/>
    </source>
</evidence>
<dbReference type="InterPro" id="IPR029057">
    <property type="entry name" value="PRTase-like"/>
</dbReference>
<dbReference type="CDD" id="cd06223">
    <property type="entry name" value="PRTases_typeI"/>
    <property type="match status" value="1"/>
</dbReference>
<dbReference type="FunFam" id="3.40.50.2020:FF:000047">
    <property type="entry name" value="Ribose-phosphate pyrophosphokinase II"/>
    <property type="match status" value="1"/>
</dbReference>
<dbReference type="EMBL" id="QWIQ01000899">
    <property type="protein sequence ID" value="RMY73948.1"/>
    <property type="molecule type" value="Genomic_DNA"/>
</dbReference>
<dbReference type="Gene3D" id="3.40.50.2020">
    <property type="match status" value="3"/>
</dbReference>
<evidence type="ECO:0000313" key="6">
    <source>
        <dbReference type="EMBL" id="RMY73948.1"/>
    </source>
</evidence>
<dbReference type="PANTHER" id="PTHR10210:SF36">
    <property type="entry name" value="RIBOSE-PHOSPHATE PYROPHOSPHOKINASE 5"/>
    <property type="match status" value="1"/>
</dbReference>
<gene>
    <name evidence="6" type="ORF">D0862_14204</name>
</gene>
<feature type="domain" description="Ribose-phosphate pyrophosphokinase N-terminal" evidence="5">
    <location>
        <begin position="77"/>
        <end position="172"/>
    </location>
</feature>
<dbReference type="InterPro" id="IPR029099">
    <property type="entry name" value="Pribosyltran_N"/>
</dbReference>
<evidence type="ECO:0000256" key="3">
    <source>
        <dbReference type="ARBA" id="ARBA00022727"/>
    </source>
</evidence>
<name>A0A3M7EBH4_HORWE</name>
<dbReference type="NCBIfam" id="TIGR01251">
    <property type="entry name" value="ribP_PPkin"/>
    <property type="match status" value="1"/>
</dbReference>
<proteinExistence type="inferred from homology"/>
<evidence type="ECO:0000256" key="2">
    <source>
        <dbReference type="ARBA" id="ARBA00006478"/>
    </source>
</evidence>
<evidence type="ECO:0000256" key="1">
    <source>
        <dbReference type="ARBA" id="ARBA00004996"/>
    </source>
</evidence>
<evidence type="ECO:0000259" key="5">
    <source>
        <dbReference type="Pfam" id="PF13793"/>
    </source>
</evidence>
<feature type="compositionally biased region" description="Low complexity" evidence="4">
    <location>
        <begin position="228"/>
        <end position="240"/>
    </location>
</feature>
<dbReference type="Pfam" id="PF13793">
    <property type="entry name" value="Pribosyltran_N"/>
    <property type="match status" value="1"/>
</dbReference>
<comment type="pathway">
    <text evidence="1">Metabolic intermediate biosynthesis; 5-phospho-alpha-D-ribose 1-diphosphate biosynthesis; 5-phospho-alpha-D-ribose 1-diphosphate from D-ribose 5-phosphate (route I): step 1/1.</text>
</comment>
<dbReference type="PANTHER" id="PTHR10210">
    <property type="entry name" value="RIBOSE-PHOSPHATE DIPHOSPHOKINASE FAMILY MEMBER"/>
    <property type="match status" value="1"/>
</dbReference>
<keyword evidence="3" id="KW-0545">Nucleotide biosynthesis</keyword>
<comment type="similarity">
    <text evidence="2">Belongs to the ribose-phosphate pyrophosphokinase family.</text>
</comment>
<dbReference type="GO" id="GO:0000287">
    <property type="term" value="F:magnesium ion binding"/>
    <property type="evidence" value="ECO:0007669"/>
    <property type="project" value="InterPro"/>
</dbReference>
<dbReference type="GO" id="GO:0005524">
    <property type="term" value="F:ATP binding"/>
    <property type="evidence" value="ECO:0007669"/>
    <property type="project" value="TreeGrafter"/>
</dbReference>
<feature type="region of interest" description="Disordered" evidence="4">
    <location>
        <begin position="194"/>
        <end position="299"/>
    </location>
</feature>
<dbReference type="GO" id="GO:0004749">
    <property type="term" value="F:ribose phosphate diphosphokinase activity"/>
    <property type="evidence" value="ECO:0007669"/>
    <property type="project" value="TreeGrafter"/>
</dbReference>
<dbReference type="FunFam" id="3.40.50.2020:FF:000030">
    <property type="entry name" value="Ribose-phosphate pyrophosphokinase II"/>
    <property type="match status" value="1"/>
</dbReference>
<dbReference type="AlphaFoldDB" id="A0A3M7EBH4"/>
<dbReference type="SMART" id="SM01400">
    <property type="entry name" value="Pribosyltran_N"/>
    <property type="match status" value="1"/>
</dbReference>
<protein>
    <recommendedName>
        <fullName evidence="5">Ribose-phosphate pyrophosphokinase N-terminal domain-containing protein</fullName>
    </recommendedName>
</protein>
<reference evidence="6 7" key="1">
    <citation type="journal article" date="2018" name="BMC Genomics">
        <title>Genomic evidence for intraspecific hybridization in a clonal and extremely halotolerant yeast.</title>
        <authorList>
            <person name="Gostincar C."/>
            <person name="Stajich J.E."/>
            <person name="Zupancic J."/>
            <person name="Zalar P."/>
            <person name="Gunde-Cimerman N."/>
        </authorList>
    </citation>
    <scope>NUCLEOTIDE SEQUENCE [LARGE SCALE GENOMIC DNA]</scope>
    <source>
        <strain evidence="6 7">EXF-171</strain>
    </source>
</reference>
<dbReference type="Pfam" id="PF14572">
    <property type="entry name" value="Pribosyl_synth"/>
    <property type="match status" value="1"/>
</dbReference>
<accession>A0A3M7EBH4</accession>
<dbReference type="GO" id="GO:0005737">
    <property type="term" value="C:cytoplasm"/>
    <property type="evidence" value="ECO:0007669"/>
    <property type="project" value="TreeGrafter"/>
</dbReference>
<dbReference type="GO" id="GO:0006164">
    <property type="term" value="P:purine nucleotide biosynthetic process"/>
    <property type="evidence" value="ECO:0007669"/>
    <property type="project" value="TreeGrafter"/>
</dbReference>
<feature type="compositionally biased region" description="Polar residues" evidence="4">
    <location>
        <begin position="252"/>
        <end position="266"/>
    </location>
</feature>
<comment type="caution">
    <text evidence="6">The sequence shown here is derived from an EMBL/GenBank/DDBJ whole genome shotgun (WGS) entry which is preliminary data.</text>
</comment>
<dbReference type="GO" id="GO:0006015">
    <property type="term" value="P:5-phosphoribose 1-diphosphate biosynthetic process"/>
    <property type="evidence" value="ECO:0007669"/>
    <property type="project" value="TreeGrafter"/>
</dbReference>
<dbReference type="InterPro" id="IPR005946">
    <property type="entry name" value="Rib-P_diPkinase"/>
</dbReference>
<dbReference type="SUPFAM" id="SSF53271">
    <property type="entry name" value="PRTase-like"/>
    <property type="match status" value="2"/>
</dbReference>
<organism evidence="6 7">
    <name type="scientific">Hortaea werneckii</name>
    <name type="common">Black yeast</name>
    <name type="synonym">Cladosporium werneckii</name>
    <dbReference type="NCBI Taxonomy" id="91943"/>
    <lineage>
        <taxon>Eukaryota</taxon>
        <taxon>Fungi</taxon>
        <taxon>Dikarya</taxon>
        <taxon>Ascomycota</taxon>
        <taxon>Pezizomycotina</taxon>
        <taxon>Dothideomycetes</taxon>
        <taxon>Dothideomycetidae</taxon>
        <taxon>Mycosphaerellales</taxon>
        <taxon>Teratosphaeriaceae</taxon>
        <taxon>Hortaea</taxon>
    </lineage>
</organism>
<dbReference type="VEuPathDB" id="FungiDB:BTJ68_09196"/>
<dbReference type="Proteomes" id="UP000281468">
    <property type="component" value="Unassembled WGS sequence"/>
</dbReference>
<dbReference type="FunFam" id="3.40.50.2020:FF:000014">
    <property type="entry name" value="Ribose-phosphate pyrophosphokinase 1"/>
    <property type="match status" value="1"/>
</dbReference>
<dbReference type="GO" id="GO:0002189">
    <property type="term" value="C:ribose phosphate diphosphokinase complex"/>
    <property type="evidence" value="ECO:0007669"/>
    <property type="project" value="TreeGrafter"/>
</dbReference>